<dbReference type="InterPro" id="IPR036249">
    <property type="entry name" value="Thioredoxin-like_sf"/>
</dbReference>
<dbReference type="InterPro" id="IPR000866">
    <property type="entry name" value="AhpC/TSA"/>
</dbReference>
<evidence type="ECO:0000313" key="2">
    <source>
        <dbReference type="EMBL" id="RLJ62118.1"/>
    </source>
</evidence>
<accession>A0A497X838</accession>
<evidence type="ECO:0000259" key="1">
    <source>
        <dbReference type="PROSITE" id="PS51352"/>
    </source>
</evidence>
<feature type="domain" description="Thioredoxin" evidence="1">
    <location>
        <begin position="9"/>
        <end position="144"/>
    </location>
</feature>
<proteinExistence type="predicted"/>
<gene>
    <name evidence="2" type="ORF">DFR35_2761</name>
</gene>
<dbReference type="PROSITE" id="PS51352">
    <property type="entry name" value="THIOREDOXIN_2"/>
    <property type="match status" value="1"/>
</dbReference>
<dbReference type="Pfam" id="PF00578">
    <property type="entry name" value="AhpC-TSA"/>
    <property type="match status" value="1"/>
</dbReference>
<comment type="caution">
    <text evidence="2">The sequence shown here is derived from an EMBL/GenBank/DDBJ whole genome shotgun (WGS) entry which is preliminary data.</text>
</comment>
<dbReference type="PANTHER" id="PTHR43640:SF1">
    <property type="entry name" value="THIOREDOXIN-DEPENDENT PEROXIREDOXIN"/>
    <property type="match status" value="1"/>
</dbReference>
<evidence type="ECO:0000313" key="3">
    <source>
        <dbReference type="Proteomes" id="UP000268908"/>
    </source>
</evidence>
<dbReference type="GO" id="GO:0016491">
    <property type="term" value="F:oxidoreductase activity"/>
    <property type="evidence" value="ECO:0007669"/>
    <property type="project" value="InterPro"/>
</dbReference>
<dbReference type="PANTHER" id="PTHR43640">
    <property type="entry name" value="OS07G0260300 PROTEIN"/>
    <property type="match status" value="1"/>
</dbReference>
<dbReference type="OrthoDB" id="9809746at2"/>
<dbReference type="GO" id="GO:0016209">
    <property type="term" value="F:antioxidant activity"/>
    <property type="evidence" value="ECO:0007669"/>
    <property type="project" value="InterPro"/>
</dbReference>
<dbReference type="InterPro" id="IPR047262">
    <property type="entry name" value="PRX-like1"/>
</dbReference>
<dbReference type="EMBL" id="RCCI01000008">
    <property type="protein sequence ID" value="RLJ62118.1"/>
    <property type="molecule type" value="Genomic_DNA"/>
</dbReference>
<dbReference type="AlphaFoldDB" id="A0A497X838"/>
<protein>
    <submittedName>
        <fullName evidence="2">AhpC/TSA family protein</fullName>
    </submittedName>
</protein>
<name>A0A497X838_9PROT</name>
<dbReference type="RefSeq" id="WP_121243252.1">
    <property type="nucleotide sequence ID" value="NZ_BHVV01000002.1"/>
</dbReference>
<keyword evidence="3" id="KW-1185">Reference proteome</keyword>
<sequence length="185" mass="20699">MVSLTTPVCDFGRPAIDFDLPGVDGGRHSLASARGPRGLLVMFICNHCPYVKAVIHRLIRDTRELKAMGMNAIAIMSNDPADYPEDSWNHMVKIARELDFPFPYVLDATQEVARAYGAVCTPDFFGFNDRMELQYRGRLDESRKETAPEGVRRDLFEAMKQVALTGKGPAEQIPSMGCSIKWKSE</sequence>
<organism evidence="2 3">
    <name type="scientific">Sulfurisoma sediminicola</name>
    <dbReference type="NCBI Taxonomy" id="1381557"/>
    <lineage>
        <taxon>Bacteria</taxon>
        <taxon>Pseudomonadati</taxon>
        <taxon>Pseudomonadota</taxon>
        <taxon>Betaproteobacteria</taxon>
        <taxon>Nitrosomonadales</taxon>
        <taxon>Sterolibacteriaceae</taxon>
        <taxon>Sulfurisoma</taxon>
    </lineage>
</organism>
<dbReference type="Gene3D" id="3.40.30.10">
    <property type="entry name" value="Glutaredoxin"/>
    <property type="match status" value="1"/>
</dbReference>
<dbReference type="SUPFAM" id="SSF52833">
    <property type="entry name" value="Thioredoxin-like"/>
    <property type="match status" value="1"/>
</dbReference>
<reference evidence="2 3" key="1">
    <citation type="submission" date="2018-10" db="EMBL/GenBank/DDBJ databases">
        <title>Genomic Encyclopedia of Type Strains, Phase IV (KMG-IV): sequencing the most valuable type-strain genomes for metagenomic binning, comparative biology and taxonomic classification.</title>
        <authorList>
            <person name="Goeker M."/>
        </authorList>
    </citation>
    <scope>NUCLEOTIDE SEQUENCE [LARGE SCALE GENOMIC DNA]</scope>
    <source>
        <strain evidence="2 3">DSM 26916</strain>
    </source>
</reference>
<dbReference type="CDD" id="cd02969">
    <property type="entry name" value="PRX_like1"/>
    <property type="match status" value="1"/>
</dbReference>
<dbReference type="InterPro" id="IPR013766">
    <property type="entry name" value="Thioredoxin_domain"/>
</dbReference>
<dbReference type="Proteomes" id="UP000268908">
    <property type="component" value="Unassembled WGS sequence"/>
</dbReference>